<dbReference type="OrthoDB" id="4186099at2759"/>
<dbReference type="EMBL" id="LKEA01000009">
    <property type="protein sequence ID" value="ROW06753.1"/>
    <property type="molecule type" value="Genomic_DNA"/>
</dbReference>
<gene>
    <name evidence="2" type="ORF">VMCG_04189</name>
</gene>
<keyword evidence="3" id="KW-1185">Reference proteome</keyword>
<dbReference type="AlphaFoldDB" id="A0A423WT90"/>
<organism evidence="2 3">
    <name type="scientific">Cytospora schulzeri</name>
    <dbReference type="NCBI Taxonomy" id="448051"/>
    <lineage>
        <taxon>Eukaryota</taxon>
        <taxon>Fungi</taxon>
        <taxon>Dikarya</taxon>
        <taxon>Ascomycota</taxon>
        <taxon>Pezizomycotina</taxon>
        <taxon>Sordariomycetes</taxon>
        <taxon>Sordariomycetidae</taxon>
        <taxon>Diaporthales</taxon>
        <taxon>Cytosporaceae</taxon>
        <taxon>Cytospora</taxon>
    </lineage>
</organism>
<name>A0A423WT90_9PEZI</name>
<keyword evidence="1" id="KW-0732">Signal</keyword>
<evidence type="ECO:0000256" key="1">
    <source>
        <dbReference type="SAM" id="SignalP"/>
    </source>
</evidence>
<dbReference type="Proteomes" id="UP000283895">
    <property type="component" value="Unassembled WGS sequence"/>
</dbReference>
<accession>A0A423WT90</accession>
<comment type="caution">
    <text evidence="2">The sequence shown here is derived from an EMBL/GenBank/DDBJ whole genome shotgun (WGS) entry which is preliminary data.</text>
</comment>
<feature type="chain" id="PRO_5019586411" evidence="1">
    <location>
        <begin position="24"/>
        <end position="98"/>
    </location>
</feature>
<proteinExistence type="predicted"/>
<evidence type="ECO:0000313" key="2">
    <source>
        <dbReference type="EMBL" id="ROW06753.1"/>
    </source>
</evidence>
<evidence type="ECO:0000313" key="3">
    <source>
        <dbReference type="Proteomes" id="UP000283895"/>
    </source>
</evidence>
<sequence>MLFRSANYALLAAAAYLAGFAVADNCQHNVYYCGKSIMRKGDYYTTIVDSLSKAGQPTDEQHVTDSLFLCMDDDNVPFKDYCANGCTVGPSDGNDYCP</sequence>
<reference evidence="2 3" key="1">
    <citation type="submission" date="2015-09" db="EMBL/GenBank/DDBJ databases">
        <title>Host preference determinants of Valsa canker pathogens revealed by comparative genomics.</title>
        <authorList>
            <person name="Yin Z."/>
            <person name="Huang L."/>
        </authorList>
    </citation>
    <scope>NUCLEOTIDE SEQUENCE [LARGE SCALE GENOMIC DNA]</scope>
    <source>
        <strain evidence="2 3">03-1</strain>
    </source>
</reference>
<dbReference type="STRING" id="356882.A0A423WT90"/>
<feature type="signal peptide" evidence="1">
    <location>
        <begin position="1"/>
        <end position="23"/>
    </location>
</feature>
<protein>
    <submittedName>
        <fullName evidence="2">Uncharacterized protein</fullName>
    </submittedName>
</protein>